<reference evidence="1" key="1">
    <citation type="submission" date="2013-07" db="EMBL/GenBank/DDBJ databases">
        <title>The genome of an arbuscular mycorrhizal fungus provides insights into the evolution of the oldest plant symbiosis.</title>
        <authorList>
            <consortium name="DOE Joint Genome Institute"/>
            <person name="Tisserant E."/>
            <person name="Malbreil M."/>
            <person name="Kuo A."/>
            <person name="Kohler A."/>
            <person name="Symeonidi A."/>
            <person name="Balestrini R."/>
            <person name="Charron P."/>
            <person name="Duensing N."/>
            <person name="Frei-dit-Frey N."/>
            <person name="Gianinazzi-Pearson V."/>
            <person name="Gilbert B."/>
            <person name="Handa Y."/>
            <person name="Hijri M."/>
            <person name="Kaul R."/>
            <person name="Kawaguchi M."/>
            <person name="Krajinski F."/>
            <person name="Lammers P."/>
            <person name="Lapierre D."/>
            <person name="Masclaux F.G."/>
            <person name="Murat C."/>
            <person name="Morin E."/>
            <person name="Ndikumana S."/>
            <person name="Pagni M."/>
            <person name="Petitpierre D."/>
            <person name="Requena N."/>
            <person name="Rosikiewicz P."/>
            <person name="Riley R."/>
            <person name="Saito K."/>
            <person name="San Clemente H."/>
            <person name="Shapiro H."/>
            <person name="van Tuinen D."/>
            <person name="Becard G."/>
            <person name="Bonfante P."/>
            <person name="Paszkowski U."/>
            <person name="Shachar-Hill Y."/>
            <person name="Young J.P."/>
            <person name="Sanders I.R."/>
            <person name="Henrissat B."/>
            <person name="Rensing S.A."/>
            <person name="Grigoriev I.V."/>
            <person name="Corradi N."/>
            <person name="Roux C."/>
            <person name="Martin F."/>
        </authorList>
    </citation>
    <scope>NUCLEOTIDE SEQUENCE</scope>
    <source>
        <strain evidence="1">DAOM 197198</strain>
    </source>
</reference>
<evidence type="ECO:0000313" key="1">
    <source>
        <dbReference type="EMBL" id="ESA02182.1"/>
    </source>
</evidence>
<dbReference type="EMBL" id="KI295903">
    <property type="protein sequence ID" value="ESA02182.1"/>
    <property type="molecule type" value="Genomic_DNA"/>
</dbReference>
<name>U9T484_RHIID</name>
<sequence length="54" mass="6377">MLIFWTALWIRVYRHLRYRLGKRVAATTGQMKMAAVHFNELMCHIAEQGISRIS</sequence>
<dbReference type="AlphaFoldDB" id="U9T484"/>
<dbReference type="HOGENOM" id="CLU_3051572_0_0_1"/>
<gene>
    <name evidence="1" type="ORF">GLOINDRAFT_6762</name>
</gene>
<organism evidence="1">
    <name type="scientific">Rhizophagus irregularis (strain DAOM 181602 / DAOM 197198 / MUCL 43194)</name>
    <name type="common">Arbuscular mycorrhizal fungus</name>
    <name type="synonym">Glomus intraradices</name>
    <dbReference type="NCBI Taxonomy" id="747089"/>
    <lineage>
        <taxon>Eukaryota</taxon>
        <taxon>Fungi</taxon>
        <taxon>Fungi incertae sedis</taxon>
        <taxon>Mucoromycota</taxon>
        <taxon>Glomeromycotina</taxon>
        <taxon>Glomeromycetes</taxon>
        <taxon>Glomerales</taxon>
        <taxon>Glomeraceae</taxon>
        <taxon>Rhizophagus</taxon>
    </lineage>
</organism>
<accession>U9T484</accession>
<proteinExistence type="predicted"/>
<protein>
    <submittedName>
        <fullName evidence="1">Uncharacterized protein</fullName>
    </submittedName>
</protein>